<feature type="transmembrane region" description="Helical" evidence="9">
    <location>
        <begin position="355"/>
        <end position="376"/>
    </location>
</feature>
<dbReference type="RefSeq" id="WP_331212312.1">
    <property type="nucleotide sequence ID" value="NZ_JAZGQK010000001.1"/>
</dbReference>
<keyword evidence="5 9" id="KW-0812">Transmembrane</keyword>
<evidence type="ECO:0000256" key="1">
    <source>
        <dbReference type="ARBA" id="ARBA00004651"/>
    </source>
</evidence>
<dbReference type="InterPro" id="IPR000522">
    <property type="entry name" value="ABC_transptr_permease_BtuC"/>
</dbReference>
<feature type="transmembrane region" description="Helical" evidence="9">
    <location>
        <begin position="245"/>
        <end position="263"/>
    </location>
</feature>
<feature type="transmembrane region" description="Helical" evidence="9">
    <location>
        <begin position="165"/>
        <end position="187"/>
    </location>
</feature>
<comment type="caution">
    <text evidence="10">The sequence shown here is derived from an EMBL/GenBank/DDBJ whole genome shotgun (WGS) entry which is preliminary data.</text>
</comment>
<feature type="region of interest" description="Disordered" evidence="8">
    <location>
        <begin position="1"/>
        <end position="33"/>
    </location>
</feature>
<feature type="transmembrane region" description="Helical" evidence="9">
    <location>
        <begin position="289"/>
        <end position="315"/>
    </location>
</feature>
<dbReference type="PANTHER" id="PTHR30472:SF24">
    <property type="entry name" value="FERRIC ENTEROBACTIN TRANSPORT SYSTEM PERMEASE PROTEIN FEPG"/>
    <property type="match status" value="1"/>
</dbReference>
<sequence>MTVPTAPAEGRTPGAPTSGKTDRRTRDVVPARRRSSRIGWQTGPFGGIVRPRVVGVLAALVGLAAAGLVASVSIGQFPIPVGDVVRALTGAGGADAALIVRELRLPRALTGLLVGAAFGLAGALMQAVTRNPLASPDLIGISAGASTGGVAAMLIGGVTSAGAGSYASVPVGALVGAVVAAAVCYGMAFRDGAITGFRFVLVGIGVQGALSALTSWLLARADINEASRAMVWLTGSLNGRGFEHAWWAGLALLVTVPLVLTLIRPYQLLQYGDDTARALGLPVDRARTVLLLASVVLAAVATAAAGPIGFVALAAPQIARRLTGTANLPLLTSAVVGAALLLLADLAARLVLAPIELPVGVVTGAVGAPYLMWLLARANRVG</sequence>
<feature type="transmembrane region" description="Helical" evidence="9">
    <location>
        <begin position="53"/>
        <end position="74"/>
    </location>
</feature>
<evidence type="ECO:0000313" key="10">
    <source>
        <dbReference type="EMBL" id="MEE6257234.1"/>
    </source>
</evidence>
<name>A0ABU7RL59_9ACTN</name>
<dbReference type="CDD" id="cd06550">
    <property type="entry name" value="TM_ABC_iron-siderophores_like"/>
    <property type="match status" value="1"/>
</dbReference>
<accession>A0ABU7RL59</accession>
<comment type="similarity">
    <text evidence="2">Belongs to the binding-protein-dependent transport system permease family. FecCD subfamily.</text>
</comment>
<evidence type="ECO:0000256" key="7">
    <source>
        <dbReference type="ARBA" id="ARBA00023136"/>
    </source>
</evidence>
<reference evidence="10 11" key="1">
    <citation type="submission" date="2024-01" db="EMBL/GenBank/DDBJ databases">
        <title>Genome insights into Plantactinospora sonchi sp. nov.</title>
        <authorList>
            <person name="Wang L."/>
        </authorList>
    </citation>
    <scope>NUCLEOTIDE SEQUENCE [LARGE SCALE GENOMIC DNA]</scope>
    <source>
        <strain evidence="10 11">NEAU-QY2</strain>
    </source>
</reference>
<evidence type="ECO:0000256" key="9">
    <source>
        <dbReference type="SAM" id="Phobius"/>
    </source>
</evidence>
<dbReference type="Gene3D" id="1.10.3470.10">
    <property type="entry name" value="ABC transporter involved in vitamin B12 uptake, BtuC"/>
    <property type="match status" value="1"/>
</dbReference>
<dbReference type="PANTHER" id="PTHR30472">
    <property type="entry name" value="FERRIC ENTEROBACTIN TRANSPORT SYSTEM PERMEASE PROTEIN"/>
    <property type="match status" value="1"/>
</dbReference>
<gene>
    <name evidence="10" type="ORF">V1633_01865</name>
</gene>
<feature type="transmembrane region" description="Helical" evidence="9">
    <location>
        <begin position="199"/>
        <end position="219"/>
    </location>
</feature>
<evidence type="ECO:0000256" key="3">
    <source>
        <dbReference type="ARBA" id="ARBA00022448"/>
    </source>
</evidence>
<dbReference type="Proteomes" id="UP001332243">
    <property type="component" value="Unassembled WGS sequence"/>
</dbReference>
<feature type="compositionally biased region" description="Basic and acidic residues" evidence="8">
    <location>
        <begin position="20"/>
        <end position="30"/>
    </location>
</feature>
<keyword evidence="3" id="KW-0813">Transport</keyword>
<feature type="transmembrane region" description="Helical" evidence="9">
    <location>
        <begin position="138"/>
        <end position="159"/>
    </location>
</feature>
<keyword evidence="6 9" id="KW-1133">Transmembrane helix</keyword>
<keyword evidence="11" id="KW-1185">Reference proteome</keyword>
<evidence type="ECO:0000256" key="8">
    <source>
        <dbReference type="SAM" id="MobiDB-lite"/>
    </source>
</evidence>
<keyword evidence="7 9" id="KW-0472">Membrane</keyword>
<dbReference type="InterPro" id="IPR037294">
    <property type="entry name" value="ABC_BtuC-like"/>
</dbReference>
<evidence type="ECO:0000256" key="5">
    <source>
        <dbReference type="ARBA" id="ARBA00022692"/>
    </source>
</evidence>
<evidence type="ECO:0000313" key="11">
    <source>
        <dbReference type="Proteomes" id="UP001332243"/>
    </source>
</evidence>
<dbReference type="Pfam" id="PF01032">
    <property type="entry name" value="FecCD"/>
    <property type="match status" value="1"/>
</dbReference>
<proteinExistence type="inferred from homology"/>
<organism evidence="10 11">
    <name type="scientific">Plantactinospora sonchi</name>
    <dbReference type="NCBI Taxonomy" id="1544735"/>
    <lineage>
        <taxon>Bacteria</taxon>
        <taxon>Bacillati</taxon>
        <taxon>Actinomycetota</taxon>
        <taxon>Actinomycetes</taxon>
        <taxon>Micromonosporales</taxon>
        <taxon>Micromonosporaceae</taxon>
        <taxon>Plantactinospora</taxon>
    </lineage>
</organism>
<evidence type="ECO:0000256" key="6">
    <source>
        <dbReference type="ARBA" id="ARBA00022989"/>
    </source>
</evidence>
<dbReference type="SUPFAM" id="SSF81345">
    <property type="entry name" value="ABC transporter involved in vitamin B12 uptake, BtuC"/>
    <property type="match status" value="1"/>
</dbReference>
<protein>
    <submittedName>
        <fullName evidence="10">Iron chelate uptake ABC transporter family permease subunit</fullName>
    </submittedName>
</protein>
<comment type="subcellular location">
    <subcellularLocation>
        <location evidence="1">Cell membrane</location>
        <topology evidence="1">Multi-pass membrane protein</topology>
    </subcellularLocation>
</comment>
<feature type="transmembrane region" description="Helical" evidence="9">
    <location>
        <begin position="327"/>
        <end position="348"/>
    </location>
</feature>
<keyword evidence="4" id="KW-1003">Cell membrane</keyword>
<evidence type="ECO:0000256" key="2">
    <source>
        <dbReference type="ARBA" id="ARBA00007935"/>
    </source>
</evidence>
<dbReference type="EMBL" id="JAZGQK010000001">
    <property type="protein sequence ID" value="MEE6257234.1"/>
    <property type="molecule type" value="Genomic_DNA"/>
</dbReference>
<feature type="transmembrane region" description="Helical" evidence="9">
    <location>
        <begin position="108"/>
        <end position="126"/>
    </location>
</feature>
<evidence type="ECO:0000256" key="4">
    <source>
        <dbReference type="ARBA" id="ARBA00022475"/>
    </source>
</evidence>